<feature type="region of interest" description="Disordered" evidence="1">
    <location>
        <begin position="116"/>
        <end position="140"/>
    </location>
</feature>
<evidence type="ECO:0000313" key="3">
    <source>
        <dbReference type="Proteomes" id="UP000310039"/>
    </source>
</evidence>
<evidence type="ECO:0000313" key="2">
    <source>
        <dbReference type="EMBL" id="THZ79915.1"/>
    </source>
</evidence>
<protein>
    <submittedName>
        <fullName evidence="2">Uncharacterized protein</fullName>
    </submittedName>
</protein>
<proteinExistence type="predicted"/>
<gene>
    <name evidence="2" type="ORF">D6C84_07723</name>
</gene>
<comment type="caution">
    <text evidence="2">The sequence shown here is derived from an EMBL/GenBank/DDBJ whole genome shotgun (WGS) entry which is preliminary data.</text>
</comment>
<organism evidence="2 3">
    <name type="scientific">Aureobasidium pullulans</name>
    <name type="common">Black yeast</name>
    <name type="synonym">Pullularia pullulans</name>
    <dbReference type="NCBI Taxonomy" id="5580"/>
    <lineage>
        <taxon>Eukaryota</taxon>
        <taxon>Fungi</taxon>
        <taxon>Dikarya</taxon>
        <taxon>Ascomycota</taxon>
        <taxon>Pezizomycotina</taxon>
        <taxon>Dothideomycetes</taxon>
        <taxon>Dothideomycetidae</taxon>
        <taxon>Dothideales</taxon>
        <taxon>Saccotheciaceae</taxon>
        <taxon>Aureobasidium</taxon>
    </lineage>
</organism>
<reference evidence="2 3" key="1">
    <citation type="submission" date="2018-10" db="EMBL/GenBank/DDBJ databases">
        <title>Fifty Aureobasidium pullulans genomes reveal a recombining polyextremotolerant generalist.</title>
        <authorList>
            <person name="Gostincar C."/>
            <person name="Turk M."/>
            <person name="Zajc J."/>
            <person name="Gunde-Cimerman N."/>
        </authorList>
    </citation>
    <scope>NUCLEOTIDE SEQUENCE [LARGE SCALE GENOMIC DNA]</scope>
    <source>
        <strain evidence="2 3">EXF-3403</strain>
    </source>
</reference>
<dbReference type="Proteomes" id="UP000310039">
    <property type="component" value="Unassembled WGS sequence"/>
</dbReference>
<accession>A0A4S9XJV6</accession>
<feature type="compositionally biased region" description="Polar residues" evidence="1">
    <location>
        <begin position="49"/>
        <end position="62"/>
    </location>
</feature>
<sequence>MQKRRVCILLFGAFYQPPDEHHSPENYQPPEEYQRILDQFRSRRDEAQVSDQADQEINQGAQETHEDQSFPDGPGLNDHDTLMSAIRTIDAEISAHEIQAVEEAHRRVRELTSIISTPDAEDHDMESPPISTESDSDVSELHLDSDADDQQHRNLQREAILLRLQSASLQHRILLEEFKMLTQHNYHKTSVTYAYRRIWVLYQMVCVLDEGIQAWEALMELRRNEMDRQVLRDELTRAEANASYARLANHRDVLYDHCVEAGRHYVRAMWSREFGPGVRVEGMPATQSVLGTMIERVIGLHNDAAEGLGL</sequence>
<evidence type="ECO:0000256" key="1">
    <source>
        <dbReference type="SAM" id="MobiDB-lite"/>
    </source>
</evidence>
<dbReference type="AlphaFoldDB" id="A0A4S9XJV6"/>
<name>A0A4S9XJV6_AURPU</name>
<dbReference type="EMBL" id="QZBT01000139">
    <property type="protein sequence ID" value="THZ79915.1"/>
    <property type="molecule type" value="Genomic_DNA"/>
</dbReference>
<feature type="region of interest" description="Disordered" evidence="1">
    <location>
        <begin position="41"/>
        <end position="78"/>
    </location>
</feature>